<sequence>MSTLLPFHKSILEKIHDPSTSEFLLLARGLGLRRILCKLLQIYDSPQNLVILVNAASEEEAAIGEELGIMGCRHPGLRIVGFETNKKDRQNLYKRGGLLSITSQILTVDMLTSDIPTHLITGIIMLHSERVSPSSSEAFIARLYREKNKVGFLKAFSDQPEHITSGLSPLRTILKELQLRTVHIYPRFHQDISECLGRDRSVLQLTIDMSEYMAEIHNAIVQCMSTTLSELKRSNTTLDLDDLNVENAYFKSFDILVRRQLDSVWHKVGPRTKQLVNDLATLRRLLGMLLTHDAIAFQQYLEGLIESNTVNESGKARQNQSPWLLTDAANIIFQYAKRRCYTTSKVQQPMSEPEVIDVDDDDAWEALIEAEGGSGKITSAPKVKKEERPAWLPAGMEPVLEEQPKWSLVAAALQEIEEEMIRREAQLSSHDPGQNLVLIMTSSLRTSELLSEFLDDMDPNAAPGSQGRKMMERKLRWYVHKWQRRQLERRLEKKTKTGPLPPKQPLQTISNDGEMSAALKKKDEARQAQAASRRRVRGGAPIPTQSRSTTNGAGPAQNQEVIDVDQLEAFFTIQDGDADVAQDITFMGFGDDLDDNYGLVSPEETVIIRSYSDDSDDQVLSELQPRYIVMLEPNLDFVRRVEVYKKSNPGLGVRVYLLIYNMSCEEAKYLAGVRREKDAFERLIKERGSMLMPILEDRRSDVGDAIIKTISSRIAGGRKELNTEPSRVIVDMREFRSSLPSLLHASNLLVIPATLTVGDYILTPDHCVERKSIPDLISSFNSGRLYTQCELMSAHYKHPILLIEWEEHKSFSLESVADTKSYVKPTGKYPAKKKQQPSGNEPTVAAANIQSKLVLLTLTFPRVRIIWSSSPYATSEVFNELKANNPEPDPLKAISIGAEEDPEVGAGVNAMAEELLRALPGVTGKNAKHVMSKVGSVREFCETTLAQMQEILGVEPGKTCWDFIHRGDRKS</sequence>
<keyword evidence="2" id="KW-1185">Reference proteome</keyword>
<evidence type="ECO:0000313" key="1">
    <source>
        <dbReference type="EMBL" id="KAI0089568.1"/>
    </source>
</evidence>
<protein>
    <submittedName>
        <fullName evidence="1">Uncharacterized protein</fullName>
    </submittedName>
</protein>
<dbReference type="EMBL" id="MU274910">
    <property type="protein sequence ID" value="KAI0089568.1"/>
    <property type="molecule type" value="Genomic_DNA"/>
</dbReference>
<accession>A0ACB8U5I2</accession>
<evidence type="ECO:0000313" key="2">
    <source>
        <dbReference type="Proteomes" id="UP001055072"/>
    </source>
</evidence>
<reference evidence="1" key="1">
    <citation type="journal article" date="2021" name="Environ. Microbiol.">
        <title>Gene family expansions and transcriptome signatures uncover fungal adaptations to wood decay.</title>
        <authorList>
            <person name="Hage H."/>
            <person name="Miyauchi S."/>
            <person name="Viragh M."/>
            <person name="Drula E."/>
            <person name="Min B."/>
            <person name="Chaduli D."/>
            <person name="Navarro D."/>
            <person name="Favel A."/>
            <person name="Norest M."/>
            <person name="Lesage-Meessen L."/>
            <person name="Balint B."/>
            <person name="Merenyi Z."/>
            <person name="de Eugenio L."/>
            <person name="Morin E."/>
            <person name="Martinez A.T."/>
            <person name="Baldrian P."/>
            <person name="Stursova M."/>
            <person name="Martinez M.J."/>
            <person name="Novotny C."/>
            <person name="Magnuson J.K."/>
            <person name="Spatafora J.W."/>
            <person name="Maurice S."/>
            <person name="Pangilinan J."/>
            <person name="Andreopoulos W."/>
            <person name="LaButti K."/>
            <person name="Hundley H."/>
            <person name="Na H."/>
            <person name="Kuo A."/>
            <person name="Barry K."/>
            <person name="Lipzen A."/>
            <person name="Henrissat B."/>
            <person name="Riley R."/>
            <person name="Ahrendt S."/>
            <person name="Nagy L.G."/>
            <person name="Grigoriev I.V."/>
            <person name="Martin F."/>
            <person name="Rosso M.N."/>
        </authorList>
    </citation>
    <scope>NUCLEOTIDE SEQUENCE</scope>
    <source>
        <strain evidence="1">CBS 384.51</strain>
    </source>
</reference>
<gene>
    <name evidence="1" type="ORF">BDY19DRAFT_1041430</name>
</gene>
<comment type="caution">
    <text evidence="1">The sequence shown here is derived from an EMBL/GenBank/DDBJ whole genome shotgun (WGS) entry which is preliminary data.</text>
</comment>
<dbReference type="Proteomes" id="UP001055072">
    <property type="component" value="Unassembled WGS sequence"/>
</dbReference>
<name>A0ACB8U5I2_9APHY</name>
<organism evidence="1 2">
    <name type="scientific">Irpex rosettiformis</name>
    <dbReference type="NCBI Taxonomy" id="378272"/>
    <lineage>
        <taxon>Eukaryota</taxon>
        <taxon>Fungi</taxon>
        <taxon>Dikarya</taxon>
        <taxon>Basidiomycota</taxon>
        <taxon>Agaricomycotina</taxon>
        <taxon>Agaricomycetes</taxon>
        <taxon>Polyporales</taxon>
        <taxon>Irpicaceae</taxon>
        <taxon>Irpex</taxon>
    </lineage>
</organism>
<proteinExistence type="predicted"/>